<sequence>MATQPHTTSGAHPASGPRTAFISPYEHPVPAGAEGWQSMYPYHVLFQPERRERDESRFWFCDSQHWPTVLKPFETVGPELAAKCLGQFNTRHFLVPPANGMDCRIHQGYVYLSPIVVPQDEVPARVPEFLRRAGHYFQHWDELVDNWKGKVLDTIRELEALRFTELPEVQPYEEIERGLGLDATDALLGGYDRLLALCHRAWQYHFEFLNLGYAAYLDLFQACRQWFPNIPDQAVATMVQGVDMELFRPDDELKRLAKLAVELGLEHRLTGSGPGPGPAPERDTLAAVAREPRGREWLDAWEAVQDPWFNFTSGNGFYAGDRYWRDDPALPLGYVRDYVLRLRRGENVDRRVTELVAERDRVSGEYAALLDPDRRGDFEAKLRLARQVYPYVENHNFYIEHWSMGVFWRKVRDLSSLLHRAGFWPGETGMLYLTRDEARGALFDFASGWARGSAPVGPDHWPPEVDRRRRIVRALAAQPPEPALNRPPAAVTEPFSIMLWGITSERVASWLAGLAATGDLSGLAASPGLADGPARIVRSADELDLVQDGEILVSPVTAPSWAPVFGRVRATVTDIGGVMSHAAIVCREYSLPAVTGTGTASTRIRTGQRIRVDGTAGTVTLLD</sequence>
<organism evidence="3 4">
    <name type="scientific">Streptomyces phyllanthi</name>
    <dbReference type="NCBI Taxonomy" id="1803180"/>
    <lineage>
        <taxon>Bacteria</taxon>
        <taxon>Bacillati</taxon>
        <taxon>Actinomycetota</taxon>
        <taxon>Actinomycetes</taxon>
        <taxon>Kitasatosporales</taxon>
        <taxon>Streptomycetaceae</taxon>
        <taxon>Streptomyces</taxon>
    </lineage>
</organism>
<accession>A0A5N8WBH7</accession>
<dbReference type="Proteomes" id="UP000326979">
    <property type="component" value="Unassembled WGS sequence"/>
</dbReference>
<name>A0A5N8WBH7_9ACTN</name>
<feature type="domain" description="PEP-utilising enzyme mobile" evidence="2">
    <location>
        <begin position="547"/>
        <end position="617"/>
    </location>
</feature>
<dbReference type="Pfam" id="PF00391">
    <property type="entry name" value="PEP-utilizers"/>
    <property type="match status" value="1"/>
</dbReference>
<dbReference type="NCBIfam" id="NF006150">
    <property type="entry name" value="PRK08296.1-2"/>
    <property type="match status" value="1"/>
</dbReference>
<dbReference type="InterPro" id="IPR036637">
    <property type="entry name" value="Phosphohistidine_dom_sf"/>
</dbReference>
<protein>
    <recommendedName>
        <fullName evidence="2">PEP-utilising enzyme mobile domain-containing protein</fullName>
    </recommendedName>
</protein>
<dbReference type="OrthoDB" id="9765468at2"/>
<dbReference type="RefSeq" id="WP_152789771.1">
    <property type="nucleotide sequence ID" value="NZ_BAABEQ010000028.1"/>
</dbReference>
<gene>
    <name evidence="3" type="ORF">FNH04_34420</name>
</gene>
<dbReference type="InterPro" id="IPR051549">
    <property type="entry name" value="PEP_Utilizing_Enz"/>
</dbReference>
<evidence type="ECO:0000256" key="1">
    <source>
        <dbReference type="SAM" id="MobiDB-lite"/>
    </source>
</evidence>
<dbReference type="EMBL" id="VJZE01000366">
    <property type="protein sequence ID" value="MPY44817.1"/>
    <property type="molecule type" value="Genomic_DNA"/>
</dbReference>
<dbReference type="SUPFAM" id="SSF52009">
    <property type="entry name" value="Phosphohistidine domain"/>
    <property type="match status" value="1"/>
</dbReference>
<dbReference type="AlphaFoldDB" id="A0A5N8WBH7"/>
<dbReference type="PANTHER" id="PTHR43615">
    <property type="entry name" value="PHOSPHOENOLPYRUVATE SYNTHASE-RELATED"/>
    <property type="match status" value="1"/>
</dbReference>
<dbReference type="InterPro" id="IPR008279">
    <property type="entry name" value="PEP-util_enz_mobile_dom"/>
</dbReference>
<proteinExistence type="predicted"/>
<comment type="caution">
    <text evidence="3">The sequence shown here is derived from an EMBL/GenBank/DDBJ whole genome shotgun (WGS) entry which is preliminary data.</text>
</comment>
<dbReference type="NCBIfam" id="NF006153">
    <property type="entry name" value="PRK08296.1-5"/>
    <property type="match status" value="1"/>
</dbReference>
<evidence type="ECO:0000313" key="4">
    <source>
        <dbReference type="Proteomes" id="UP000326979"/>
    </source>
</evidence>
<evidence type="ECO:0000313" key="3">
    <source>
        <dbReference type="EMBL" id="MPY44817.1"/>
    </source>
</evidence>
<dbReference type="Gene3D" id="3.50.30.10">
    <property type="entry name" value="Phosphohistidine domain"/>
    <property type="match status" value="1"/>
</dbReference>
<feature type="region of interest" description="Disordered" evidence="1">
    <location>
        <begin position="1"/>
        <end position="24"/>
    </location>
</feature>
<feature type="compositionally biased region" description="Polar residues" evidence="1">
    <location>
        <begin position="1"/>
        <end position="10"/>
    </location>
</feature>
<dbReference type="PANTHER" id="PTHR43615:SF1">
    <property type="entry name" value="PPDK_N DOMAIN-CONTAINING PROTEIN"/>
    <property type="match status" value="1"/>
</dbReference>
<keyword evidence="4" id="KW-1185">Reference proteome</keyword>
<reference evidence="3 4" key="1">
    <citation type="submission" date="2019-07" db="EMBL/GenBank/DDBJ databases">
        <title>New species of Amycolatopsis and Streptomyces.</title>
        <authorList>
            <person name="Duangmal K."/>
            <person name="Teo W.F.A."/>
            <person name="Lipun K."/>
        </authorList>
    </citation>
    <scope>NUCLEOTIDE SEQUENCE [LARGE SCALE GENOMIC DNA]</scope>
    <source>
        <strain evidence="3 4">TISTR 2346</strain>
    </source>
</reference>
<evidence type="ECO:0000259" key="2">
    <source>
        <dbReference type="Pfam" id="PF00391"/>
    </source>
</evidence>
<dbReference type="GO" id="GO:0016772">
    <property type="term" value="F:transferase activity, transferring phosphorus-containing groups"/>
    <property type="evidence" value="ECO:0007669"/>
    <property type="project" value="InterPro"/>
</dbReference>